<organism evidence="6 7">
    <name type="scientific">Mucilaginibacter ximonensis</name>
    <dbReference type="NCBI Taxonomy" id="538021"/>
    <lineage>
        <taxon>Bacteria</taxon>
        <taxon>Pseudomonadati</taxon>
        <taxon>Bacteroidota</taxon>
        <taxon>Sphingobacteriia</taxon>
        <taxon>Sphingobacteriales</taxon>
        <taxon>Sphingobacteriaceae</taxon>
        <taxon>Mucilaginibacter</taxon>
    </lineage>
</organism>
<dbReference type="PANTHER" id="PTHR30313">
    <property type="entry name" value="DNA PRIMASE"/>
    <property type="match status" value="1"/>
</dbReference>
<feature type="domain" description="Zinc finger CHC2-type" evidence="5">
    <location>
        <begin position="4"/>
        <end position="68"/>
    </location>
</feature>
<dbReference type="SUPFAM" id="SSF57783">
    <property type="entry name" value="Zinc beta-ribbon"/>
    <property type="match status" value="1"/>
</dbReference>
<dbReference type="Gene3D" id="3.90.580.10">
    <property type="entry name" value="Zinc finger, CHC2-type domain"/>
    <property type="match status" value="1"/>
</dbReference>
<proteinExistence type="predicted"/>
<dbReference type="Pfam" id="PF01807">
    <property type="entry name" value="Zn_ribbon_DnaG"/>
    <property type="match status" value="1"/>
</dbReference>
<dbReference type="InterPro" id="IPR000305">
    <property type="entry name" value="GIY-YIG_endonuc"/>
</dbReference>
<keyword evidence="7" id="KW-1185">Reference proteome</keyword>
<reference evidence="7" key="1">
    <citation type="journal article" date="2019" name="Int. J. Syst. Evol. Microbiol.">
        <title>The Global Catalogue of Microorganisms (GCM) 10K type strain sequencing project: providing services to taxonomists for standard genome sequencing and annotation.</title>
        <authorList>
            <consortium name="The Broad Institute Genomics Platform"/>
            <consortium name="The Broad Institute Genome Sequencing Center for Infectious Disease"/>
            <person name="Wu L."/>
            <person name="Ma J."/>
        </authorList>
    </citation>
    <scope>NUCLEOTIDE SEQUENCE [LARGE SCALE GENOMIC DNA]</scope>
    <source>
        <strain evidence="7">KCTC 22437</strain>
    </source>
</reference>
<dbReference type="Gene3D" id="3.40.1440.10">
    <property type="entry name" value="GIY-YIG endonuclease"/>
    <property type="match status" value="1"/>
</dbReference>
<dbReference type="SUPFAM" id="SSF82771">
    <property type="entry name" value="GIY-YIG endonuclease"/>
    <property type="match status" value="1"/>
</dbReference>
<dbReference type="InterPro" id="IPR036977">
    <property type="entry name" value="DNA_primase_Znf_CHC2"/>
</dbReference>
<name>A0ABW5Y9K1_9SPHI</name>
<evidence type="ECO:0000259" key="4">
    <source>
        <dbReference type="Pfam" id="PF01541"/>
    </source>
</evidence>
<feature type="domain" description="GIY-YIG" evidence="4">
    <location>
        <begin position="85"/>
        <end position="133"/>
    </location>
</feature>
<evidence type="ECO:0000313" key="7">
    <source>
        <dbReference type="Proteomes" id="UP001597557"/>
    </source>
</evidence>
<dbReference type="InterPro" id="IPR050219">
    <property type="entry name" value="DnaG_primase"/>
</dbReference>
<evidence type="ECO:0000313" key="6">
    <source>
        <dbReference type="EMBL" id="MFD2871965.1"/>
    </source>
</evidence>
<dbReference type="PANTHER" id="PTHR30313:SF2">
    <property type="entry name" value="DNA PRIMASE"/>
    <property type="match status" value="1"/>
</dbReference>
<evidence type="ECO:0000256" key="1">
    <source>
        <dbReference type="ARBA" id="ARBA00022723"/>
    </source>
</evidence>
<gene>
    <name evidence="6" type="ORF">ACFS5N_05765</name>
</gene>
<sequence length="181" mass="21245">MIHDISHLIGKYAKLHPLGEDYRCRCPFHTTEQLQMVVSPQLDYFECFQCGKKGNAGEFAILLRKQRFPKPRHGRLIVSENEITGCVYVLVLDDNRYYIGFTQKLDDRLRCHFSGRPTAWTREFRPVKVEQIYNNVPIGFENELTETYIHKYGWQNVRGGDYTYLLAIKAIKRGRPKKTTN</sequence>
<dbReference type="EMBL" id="JBHUPD010000001">
    <property type="protein sequence ID" value="MFD2871965.1"/>
    <property type="molecule type" value="Genomic_DNA"/>
</dbReference>
<dbReference type="InterPro" id="IPR002694">
    <property type="entry name" value="Znf_CHC2"/>
</dbReference>
<dbReference type="Pfam" id="PF01541">
    <property type="entry name" value="GIY-YIG"/>
    <property type="match status" value="1"/>
</dbReference>
<dbReference type="Proteomes" id="UP001597557">
    <property type="component" value="Unassembled WGS sequence"/>
</dbReference>
<dbReference type="InterPro" id="IPR035901">
    <property type="entry name" value="GIY-YIG_endonuc_sf"/>
</dbReference>
<keyword evidence="3" id="KW-0862">Zinc</keyword>
<comment type="caution">
    <text evidence="6">The sequence shown here is derived from an EMBL/GenBank/DDBJ whole genome shotgun (WGS) entry which is preliminary data.</text>
</comment>
<evidence type="ECO:0000259" key="5">
    <source>
        <dbReference type="Pfam" id="PF01807"/>
    </source>
</evidence>
<protein>
    <submittedName>
        <fullName evidence="6">CHC2 zinc finger domain-containing protein</fullName>
    </submittedName>
</protein>
<evidence type="ECO:0000256" key="2">
    <source>
        <dbReference type="ARBA" id="ARBA00022771"/>
    </source>
</evidence>
<keyword evidence="1" id="KW-0479">Metal-binding</keyword>
<accession>A0ABW5Y9K1</accession>
<evidence type="ECO:0000256" key="3">
    <source>
        <dbReference type="ARBA" id="ARBA00022833"/>
    </source>
</evidence>
<keyword evidence="2" id="KW-0863">Zinc-finger</keyword>
<dbReference type="RefSeq" id="WP_377183163.1">
    <property type="nucleotide sequence ID" value="NZ_JBHUPD010000001.1"/>
</dbReference>